<organism evidence="2 3">
    <name type="scientific">Pseudonocardia sediminis</name>
    <dbReference type="NCBI Taxonomy" id="1397368"/>
    <lineage>
        <taxon>Bacteria</taxon>
        <taxon>Bacillati</taxon>
        <taxon>Actinomycetota</taxon>
        <taxon>Actinomycetes</taxon>
        <taxon>Pseudonocardiales</taxon>
        <taxon>Pseudonocardiaceae</taxon>
        <taxon>Pseudonocardia</taxon>
    </lineage>
</organism>
<comment type="caution">
    <text evidence="2">The sequence shown here is derived from an EMBL/GenBank/DDBJ whole genome shotgun (WGS) entry which is preliminary data.</text>
</comment>
<proteinExistence type="predicted"/>
<feature type="domain" description="SnoaL-like" evidence="1">
    <location>
        <begin position="6"/>
        <end position="112"/>
    </location>
</feature>
<evidence type="ECO:0000313" key="3">
    <source>
        <dbReference type="Proteomes" id="UP000291591"/>
    </source>
</evidence>
<gene>
    <name evidence="2" type="ORF">EV383_1326</name>
</gene>
<reference evidence="2 3" key="1">
    <citation type="submission" date="2019-02" db="EMBL/GenBank/DDBJ databases">
        <title>Sequencing the genomes of 1000 actinobacteria strains.</title>
        <authorList>
            <person name="Klenk H.-P."/>
        </authorList>
    </citation>
    <scope>NUCLEOTIDE SEQUENCE [LARGE SCALE GENOMIC DNA]</scope>
    <source>
        <strain evidence="2 3">DSM 45779</strain>
    </source>
</reference>
<dbReference type="InterPro" id="IPR032710">
    <property type="entry name" value="NTF2-like_dom_sf"/>
</dbReference>
<dbReference type="Pfam" id="PF12680">
    <property type="entry name" value="SnoaL_2"/>
    <property type="match status" value="1"/>
</dbReference>
<dbReference type="Gene3D" id="3.10.450.50">
    <property type="match status" value="1"/>
</dbReference>
<dbReference type="EMBL" id="SHKL01000001">
    <property type="protein sequence ID" value="RZT84484.1"/>
    <property type="molecule type" value="Genomic_DNA"/>
</dbReference>
<evidence type="ECO:0000313" key="2">
    <source>
        <dbReference type="EMBL" id="RZT84484.1"/>
    </source>
</evidence>
<evidence type="ECO:0000259" key="1">
    <source>
        <dbReference type="Pfam" id="PF12680"/>
    </source>
</evidence>
<protein>
    <submittedName>
        <fullName evidence="2">SnoaL-like protein</fullName>
    </submittedName>
</protein>
<name>A0A4Q7UTZ2_PSEST</name>
<keyword evidence="3" id="KW-1185">Reference proteome</keyword>
<dbReference type="InterPro" id="IPR037401">
    <property type="entry name" value="SnoaL-like"/>
</dbReference>
<dbReference type="Proteomes" id="UP000291591">
    <property type="component" value="Unassembled WGS sequence"/>
</dbReference>
<sequence length="127" mass="13739">MSRAAVEGYFAAINSDSFADLADVFAPEVEIHTVGAEPVVGREAALAHFPVVLSGYATHDDHVTRWISGVDDGSADAIVCDIAFSGTLTDGREIRFDALDVFDVHDGLITRVTTWYDTRLVARQVRG</sequence>
<dbReference type="SUPFAM" id="SSF54427">
    <property type="entry name" value="NTF2-like"/>
    <property type="match status" value="1"/>
</dbReference>
<dbReference type="RefSeq" id="WP_165438255.1">
    <property type="nucleotide sequence ID" value="NZ_SHKL01000001.1"/>
</dbReference>
<dbReference type="AlphaFoldDB" id="A0A4Q7UTZ2"/>
<accession>A0A4Q7UTZ2</accession>